<dbReference type="SUPFAM" id="SSF52540">
    <property type="entry name" value="P-loop containing nucleoside triphosphate hydrolases"/>
    <property type="match status" value="1"/>
</dbReference>
<feature type="binding site" evidence="8">
    <location>
        <position position="204"/>
    </location>
    <ligand>
        <name>ATP</name>
        <dbReference type="ChEBI" id="CHEBI:30616"/>
    </ligand>
</feature>
<dbReference type="InterPro" id="IPR038454">
    <property type="entry name" value="DnaA_N_sf"/>
</dbReference>
<gene>
    <name evidence="8" type="primary">dnaA</name>
    <name evidence="14" type="ORF">EDD54_4282</name>
</gene>
<keyword evidence="4 8" id="KW-0547">Nucleotide-binding</keyword>
<feature type="region of interest" description="Domain I, interacts with DnaA modulators" evidence="8">
    <location>
        <begin position="1"/>
        <end position="135"/>
    </location>
</feature>
<keyword evidence="7 8" id="KW-0238">DNA-binding</keyword>
<keyword evidence="6 8" id="KW-0446">Lipid-binding</keyword>
<feature type="binding site" evidence="8">
    <location>
        <position position="206"/>
    </location>
    <ligand>
        <name>ATP</name>
        <dbReference type="ChEBI" id="CHEBI:30616"/>
    </ligand>
</feature>
<dbReference type="GO" id="GO:0006275">
    <property type="term" value="P:regulation of DNA replication"/>
    <property type="evidence" value="ECO:0007669"/>
    <property type="project" value="UniProtKB-UniRule"/>
</dbReference>
<dbReference type="GO" id="GO:0005524">
    <property type="term" value="F:ATP binding"/>
    <property type="evidence" value="ECO:0007669"/>
    <property type="project" value="UniProtKB-UniRule"/>
</dbReference>
<evidence type="ECO:0000256" key="10">
    <source>
        <dbReference type="RuleBase" id="RU000577"/>
    </source>
</evidence>
<dbReference type="Gene3D" id="1.10.8.60">
    <property type="match status" value="1"/>
</dbReference>
<dbReference type="GO" id="GO:0003688">
    <property type="term" value="F:DNA replication origin binding"/>
    <property type="evidence" value="ECO:0007669"/>
    <property type="project" value="UniProtKB-UniRule"/>
</dbReference>
<evidence type="ECO:0000259" key="12">
    <source>
        <dbReference type="SMART" id="SM00382"/>
    </source>
</evidence>
<dbReference type="PROSITE" id="PS01008">
    <property type="entry name" value="DNAA"/>
    <property type="match status" value="1"/>
</dbReference>
<evidence type="ECO:0000256" key="4">
    <source>
        <dbReference type="ARBA" id="ARBA00022741"/>
    </source>
</evidence>
<evidence type="ECO:0000256" key="1">
    <source>
        <dbReference type="ARBA" id="ARBA00006583"/>
    </source>
</evidence>
<dbReference type="PANTHER" id="PTHR30050:SF2">
    <property type="entry name" value="CHROMOSOMAL REPLICATION INITIATOR PROTEIN DNAA"/>
    <property type="match status" value="1"/>
</dbReference>
<evidence type="ECO:0000313" key="15">
    <source>
        <dbReference type="Proteomes" id="UP000294547"/>
    </source>
</evidence>
<evidence type="ECO:0000256" key="5">
    <source>
        <dbReference type="ARBA" id="ARBA00022840"/>
    </source>
</evidence>
<name>A0A4R6R7P8_9HYPH</name>
<evidence type="ECO:0000256" key="7">
    <source>
        <dbReference type="ARBA" id="ARBA00023125"/>
    </source>
</evidence>
<dbReference type="InterPro" id="IPR018312">
    <property type="entry name" value="Chromosome_initiator_DnaA_CS"/>
</dbReference>
<organism evidence="14 15">
    <name type="scientific">Oharaeibacter diazotrophicus</name>
    <dbReference type="NCBI Taxonomy" id="1920512"/>
    <lineage>
        <taxon>Bacteria</taxon>
        <taxon>Pseudomonadati</taxon>
        <taxon>Pseudomonadota</taxon>
        <taxon>Alphaproteobacteria</taxon>
        <taxon>Hyphomicrobiales</taxon>
        <taxon>Pleomorphomonadaceae</taxon>
        <taxon>Oharaeibacter</taxon>
    </lineage>
</organism>
<feature type="region of interest" description="Domain IV, binds dsDNA" evidence="8">
    <location>
        <begin position="381"/>
        <end position="501"/>
    </location>
</feature>
<keyword evidence="3 8" id="KW-0235">DNA replication</keyword>
<feature type="binding site" evidence="8">
    <location>
        <position position="208"/>
    </location>
    <ligand>
        <name>ATP</name>
        <dbReference type="ChEBI" id="CHEBI:30616"/>
    </ligand>
</feature>
<keyword evidence="2 8" id="KW-0963">Cytoplasm</keyword>
<feature type="domain" description="AAA+ ATPase" evidence="12">
    <location>
        <begin position="193"/>
        <end position="326"/>
    </location>
</feature>
<dbReference type="CDD" id="cd00009">
    <property type="entry name" value="AAA"/>
    <property type="match status" value="1"/>
</dbReference>
<dbReference type="AlphaFoldDB" id="A0A4R6R7P8"/>
<dbReference type="HAMAP" id="MF_00377">
    <property type="entry name" value="DnaA_bact"/>
    <property type="match status" value="1"/>
</dbReference>
<dbReference type="Proteomes" id="UP000294547">
    <property type="component" value="Unassembled WGS sequence"/>
</dbReference>
<dbReference type="RefSeq" id="WP_126540601.1">
    <property type="nucleotide sequence ID" value="NZ_BSPM01000002.1"/>
</dbReference>
<dbReference type="InterPro" id="IPR024633">
    <property type="entry name" value="DnaA_N_dom"/>
</dbReference>
<feature type="binding site" evidence="8">
    <location>
        <position position="207"/>
    </location>
    <ligand>
        <name>ATP</name>
        <dbReference type="ChEBI" id="CHEBI:30616"/>
    </ligand>
</feature>
<accession>A0A4R6R7P8</accession>
<dbReference type="InterPro" id="IPR013159">
    <property type="entry name" value="DnaA_C"/>
</dbReference>
<comment type="domain">
    <text evidence="8">Domain I is involved in oligomerization and binding regulators, domain II is flexibile and of varying length in different bacteria, domain III forms the AAA+ region, while domain IV binds dsDNA.</text>
</comment>
<dbReference type="GO" id="GO:0008289">
    <property type="term" value="F:lipid binding"/>
    <property type="evidence" value="ECO:0007669"/>
    <property type="project" value="UniProtKB-KW"/>
</dbReference>
<comment type="subcellular location">
    <subcellularLocation>
        <location evidence="8">Cytoplasm</location>
    </subcellularLocation>
</comment>
<dbReference type="Pfam" id="PF00308">
    <property type="entry name" value="Bac_DnaA"/>
    <property type="match status" value="1"/>
</dbReference>
<dbReference type="Gene3D" id="3.40.50.300">
    <property type="entry name" value="P-loop containing nucleotide triphosphate hydrolases"/>
    <property type="match status" value="1"/>
</dbReference>
<dbReference type="SMART" id="SM00760">
    <property type="entry name" value="Bac_DnaA_C"/>
    <property type="match status" value="1"/>
</dbReference>
<dbReference type="EMBL" id="SNXY01000011">
    <property type="protein sequence ID" value="TDP82021.1"/>
    <property type="molecule type" value="Genomic_DNA"/>
</dbReference>
<dbReference type="FunFam" id="1.10.1750.10:FF:000002">
    <property type="entry name" value="Chromosomal replication initiator protein DnaA"/>
    <property type="match status" value="1"/>
</dbReference>
<evidence type="ECO:0000256" key="9">
    <source>
        <dbReference type="NCBIfam" id="TIGR00362"/>
    </source>
</evidence>
<dbReference type="OrthoDB" id="9807019at2"/>
<evidence type="ECO:0000256" key="11">
    <source>
        <dbReference type="RuleBase" id="RU004227"/>
    </source>
</evidence>
<evidence type="ECO:0000256" key="8">
    <source>
        <dbReference type="HAMAP-Rule" id="MF_00377"/>
    </source>
</evidence>
<dbReference type="InterPro" id="IPR013317">
    <property type="entry name" value="DnaA_dom"/>
</dbReference>
<dbReference type="InterPro" id="IPR020591">
    <property type="entry name" value="Chromosome_initiator_DnaA-like"/>
</dbReference>
<comment type="subunit">
    <text evidence="8">Oligomerizes as a right-handed, spiral filament on DNA at oriC.</text>
</comment>
<proteinExistence type="inferred from homology"/>
<feature type="domain" description="Chromosomal replication initiator DnaA C-terminal" evidence="13">
    <location>
        <begin position="409"/>
        <end position="478"/>
    </location>
</feature>
<evidence type="ECO:0000256" key="3">
    <source>
        <dbReference type="ARBA" id="ARBA00022705"/>
    </source>
</evidence>
<dbReference type="SMART" id="SM00382">
    <property type="entry name" value="AAA"/>
    <property type="match status" value="1"/>
</dbReference>
<sequence length="501" mass="55162">MLDADFGDKDKPRHRDAWTRVLGRLKAELGEEVFSCWFANMNLEGIDGGTVVLSVPSRFLKSWIATHYRDKLTSLWQNENESVRKIEVAVRSAIRARVETPARFAAPAAGPIASIARSTIRVGAEPRREPARPAAPAPAAAAPAEAAASPFDDISSPLDPRYTFATFVEGSANRFALAAARQIVDGPGAGGVKFNPLYVHSAVGQGKTHLLQAICHELKAARPGVKVLYLTAEHFMYRFVHALQTQSAIAFKEALRTIDLLIIDDMQFLHGKQIQQEFCHTVNSLIDGARQVVVAADRPPVELETLDERVRSRLAGGLLVEIGVPDLALRRAIVERRIALAREQAPAFAVPDDVVDFIARNVTSSGRDLEGAVTRLVGHNQLTGLSVTLALAETTLKDLIRVADGRRVKIEDIQRVVAKHYNVSKQDLLSSRRTRSIVWPRQIAMYLAKTMTPRSLPEIGRRFGGRDHTTVLHAVRKVEDLVGHDEALAQEIDVLKRMLDA</sequence>
<dbReference type="Pfam" id="PF08299">
    <property type="entry name" value="Bac_DnaA_C"/>
    <property type="match status" value="1"/>
</dbReference>
<keyword evidence="5 8" id="KW-0067">ATP-binding</keyword>
<comment type="function">
    <text evidence="8 10">Plays an essential role in the initiation and regulation of chromosomal replication. ATP-DnaA binds to the origin of replication (oriC) to initiate formation of the DNA replication initiation complex once per cell cycle. Binds the DnaA box (a 9 base pair repeat at the origin) and separates the double-stranded (ds)DNA. Forms a right-handed helical filament on oriC DNA; dsDNA binds to the exterior of the filament while single-stranded (ss)DNA is stabiized in the filament's interior. The ATP-DnaA-oriC complex binds and stabilizes one strand of the AT-rich DNA unwinding element (DUE), permitting loading of DNA polymerase. After initiation quickly degrades to an ADP-DnaA complex that is not apt for DNA replication. Binds acidic phospholipids.</text>
</comment>
<evidence type="ECO:0000256" key="6">
    <source>
        <dbReference type="ARBA" id="ARBA00023121"/>
    </source>
</evidence>
<dbReference type="PANTHER" id="PTHR30050">
    <property type="entry name" value="CHROMOSOMAL REPLICATION INITIATOR PROTEIN DNAA"/>
    <property type="match status" value="1"/>
</dbReference>
<dbReference type="GO" id="GO:0005737">
    <property type="term" value="C:cytoplasm"/>
    <property type="evidence" value="ECO:0007669"/>
    <property type="project" value="UniProtKB-SubCell"/>
</dbReference>
<dbReference type="InterPro" id="IPR003593">
    <property type="entry name" value="AAA+_ATPase"/>
</dbReference>
<dbReference type="Pfam" id="PF11638">
    <property type="entry name" value="DnaA_N"/>
    <property type="match status" value="1"/>
</dbReference>
<reference evidence="14 15" key="1">
    <citation type="submission" date="2019-03" db="EMBL/GenBank/DDBJ databases">
        <title>Genomic Encyclopedia of Type Strains, Phase IV (KMG-IV): sequencing the most valuable type-strain genomes for metagenomic binning, comparative biology and taxonomic classification.</title>
        <authorList>
            <person name="Goeker M."/>
        </authorList>
    </citation>
    <scope>NUCLEOTIDE SEQUENCE [LARGE SCALE GENOMIC DNA]</scope>
    <source>
        <strain evidence="14 15">DSM 102969</strain>
    </source>
</reference>
<dbReference type="InterPro" id="IPR027417">
    <property type="entry name" value="P-loop_NTPase"/>
</dbReference>
<dbReference type="Gene3D" id="3.30.300.180">
    <property type="match status" value="1"/>
</dbReference>
<comment type="caution">
    <text evidence="8">Lacks conserved residue(s) required for the propagation of feature annotation.</text>
</comment>
<keyword evidence="15" id="KW-1185">Reference proteome</keyword>
<dbReference type="GO" id="GO:0005886">
    <property type="term" value="C:plasma membrane"/>
    <property type="evidence" value="ECO:0007669"/>
    <property type="project" value="TreeGrafter"/>
</dbReference>
<evidence type="ECO:0000256" key="2">
    <source>
        <dbReference type="ARBA" id="ARBA00022490"/>
    </source>
</evidence>
<dbReference type="CDD" id="cd06571">
    <property type="entry name" value="Bac_DnaA_C"/>
    <property type="match status" value="1"/>
</dbReference>
<dbReference type="SUPFAM" id="SSF48295">
    <property type="entry name" value="TrpR-like"/>
    <property type="match status" value="1"/>
</dbReference>
<evidence type="ECO:0000313" key="14">
    <source>
        <dbReference type="EMBL" id="TDP82021.1"/>
    </source>
</evidence>
<dbReference type="InterPro" id="IPR001957">
    <property type="entry name" value="Chromosome_initiator_DnaA"/>
</dbReference>
<evidence type="ECO:0000259" key="13">
    <source>
        <dbReference type="SMART" id="SM00760"/>
    </source>
</evidence>
<protein>
    <recommendedName>
        <fullName evidence="8 9">Chromosomal replication initiator protein DnaA</fullName>
    </recommendedName>
</protein>
<dbReference type="Gene3D" id="1.10.1750.10">
    <property type="match status" value="1"/>
</dbReference>
<comment type="similarity">
    <text evidence="1 8 11">Belongs to the DnaA family.</text>
</comment>
<comment type="caution">
    <text evidence="14">The sequence shown here is derived from an EMBL/GenBank/DDBJ whole genome shotgun (WGS) entry which is preliminary data.</text>
</comment>
<dbReference type="NCBIfam" id="TIGR00362">
    <property type="entry name" value="DnaA"/>
    <property type="match status" value="1"/>
</dbReference>
<dbReference type="GO" id="GO:0006270">
    <property type="term" value="P:DNA replication initiation"/>
    <property type="evidence" value="ECO:0007669"/>
    <property type="project" value="UniProtKB-UniRule"/>
</dbReference>
<dbReference type="InterPro" id="IPR010921">
    <property type="entry name" value="Trp_repressor/repl_initiator"/>
</dbReference>
<dbReference type="PRINTS" id="PR00051">
    <property type="entry name" value="DNAA"/>
</dbReference>